<comment type="caution">
    <text evidence="2">The sequence shown here is derived from an EMBL/GenBank/DDBJ whole genome shotgun (WGS) entry which is preliminary data.</text>
</comment>
<dbReference type="Pfam" id="PF12915">
    <property type="entry name" value="DUF3833"/>
    <property type="match status" value="1"/>
</dbReference>
<dbReference type="PROSITE" id="PS51257">
    <property type="entry name" value="PROKAR_LIPOPROTEIN"/>
    <property type="match status" value="1"/>
</dbReference>
<dbReference type="RefSeq" id="WP_284187660.1">
    <property type="nucleotide sequence ID" value="NZ_BSPX01000022.1"/>
</dbReference>
<evidence type="ECO:0000313" key="2">
    <source>
        <dbReference type="EMBL" id="GLT22342.1"/>
    </source>
</evidence>
<keyword evidence="1" id="KW-0732">Signal</keyword>
<dbReference type="Proteomes" id="UP001157167">
    <property type="component" value="Unassembled WGS sequence"/>
</dbReference>
<dbReference type="EMBL" id="BSPX01000022">
    <property type="protein sequence ID" value="GLT22342.1"/>
    <property type="molecule type" value="Genomic_DNA"/>
</dbReference>
<reference evidence="3" key="1">
    <citation type="journal article" date="2019" name="Int. J. Syst. Evol. Microbiol.">
        <title>The Global Catalogue of Microorganisms (GCM) 10K type strain sequencing project: providing services to taxonomists for standard genome sequencing and annotation.</title>
        <authorList>
            <consortium name="The Broad Institute Genomics Platform"/>
            <consortium name="The Broad Institute Genome Sequencing Center for Infectious Disease"/>
            <person name="Wu L."/>
            <person name="Ma J."/>
        </authorList>
    </citation>
    <scope>NUCLEOTIDE SEQUENCE [LARGE SCALE GENOMIC DNA]</scope>
    <source>
        <strain evidence="3">NBRC 102407</strain>
    </source>
</reference>
<feature type="signal peptide" evidence="1">
    <location>
        <begin position="1"/>
        <end position="17"/>
    </location>
</feature>
<gene>
    <name evidence="2" type="ORF">GCM10007933_18010</name>
</gene>
<evidence type="ECO:0000313" key="3">
    <source>
        <dbReference type="Proteomes" id="UP001157167"/>
    </source>
</evidence>
<feature type="chain" id="PRO_5046339182" evidence="1">
    <location>
        <begin position="18"/>
        <end position="176"/>
    </location>
</feature>
<accession>A0ABQ6F9U2</accession>
<organism evidence="2 3">
    <name type="scientific">Zoogloea oryzae</name>
    <dbReference type="NCBI Taxonomy" id="310767"/>
    <lineage>
        <taxon>Bacteria</taxon>
        <taxon>Pseudomonadati</taxon>
        <taxon>Pseudomonadota</taxon>
        <taxon>Betaproteobacteria</taxon>
        <taxon>Rhodocyclales</taxon>
        <taxon>Zoogloeaceae</taxon>
        <taxon>Zoogloea</taxon>
    </lineage>
</organism>
<protein>
    <submittedName>
        <fullName evidence="2">Lipoprotein</fullName>
    </submittedName>
</protein>
<proteinExistence type="predicted"/>
<evidence type="ECO:0000256" key="1">
    <source>
        <dbReference type="SAM" id="SignalP"/>
    </source>
</evidence>
<sequence length="176" mass="19908">MKTLLATALCLGLTACASPGVEQYKAETPVLDLRTYLNGTVDGWGMFQGRSGEVKKRFHVVIDARWEGDTGVLDERFQWSDGSTSRRVWTLTRQPDGSYRGRADDVIGEATGELAGNALRWRYVLALPVDGRTYHVDFDDWMFLMDGQVMMNRSYMSKWGFRLGEVTLTFVRRPGP</sequence>
<keyword evidence="2" id="KW-0449">Lipoprotein</keyword>
<name>A0ABQ6F9U2_9RHOO</name>
<keyword evidence="3" id="KW-1185">Reference proteome</keyword>
<dbReference type="InterPro" id="IPR024409">
    <property type="entry name" value="DUF3833"/>
</dbReference>